<dbReference type="OrthoDB" id="1111734at2759"/>
<feature type="region of interest" description="Disordered" evidence="3">
    <location>
        <begin position="204"/>
        <end position="253"/>
    </location>
</feature>
<reference evidence="5" key="1">
    <citation type="submission" date="2020-10" db="EMBL/GenBank/DDBJ databases">
        <authorList>
            <person name="Kikuchi T."/>
        </authorList>
    </citation>
    <scope>NUCLEOTIDE SEQUENCE</scope>
    <source>
        <strain evidence="5">NKZ352</strain>
    </source>
</reference>
<evidence type="ECO:0000313" key="6">
    <source>
        <dbReference type="Proteomes" id="UP000835052"/>
    </source>
</evidence>
<organism evidence="5 6">
    <name type="scientific">Caenorhabditis auriculariae</name>
    <dbReference type="NCBI Taxonomy" id="2777116"/>
    <lineage>
        <taxon>Eukaryota</taxon>
        <taxon>Metazoa</taxon>
        <taxon>Ecdysozoa</taxon>
        <taxon>Nematoda</taxon>
        <taxon>Chromadorea</taxon>
        <taxon>Rhabditida</taxon>
        <taxon>Rhabditina</taxon>
        <taxon>Rhabditomorpha</taxon>
        <taxon>Rhabditoidea</taxon>
        <taxon>Rhabditidae</taxon>
        <taxon>Peloderinae</taxon>
        <taxon>Caenorhabditis</taxon>
    </lineage>
</organism>
<keyword evidence="6" id="KW-1185">Reference proteome</keyword>
<evidence type="ECO:0000256" key="3">
    <source>
        <dbReference type="SAM" id="MobiDB-lite"/>
    </source>
</evidence>
<feature type="compositionally biased region" description="Basic and acidic residues" evidence="3">
    <location>
        <begin position="302"/>
        <end position="312"/>
    </location>
</feature>
<feature type="compositionally biased region" description="Basic and acidic residues" evidence="3">
    <location>
        <begin position="155"/>
        <end position="179"/>
    </location>
</feature>
<feature type="region of interest" description="Disordered" evidence="3">
    <location>
        <begin position="298"/>
        <end position="320"/>
    </location>
</feature>
<feature type="compositionally biased region" description="Basic and acidic residues" evidence="3">
    <location>
        <begin position="67"/>
        <end position="125"/>
    </location>
</feature>
<dbReference type="AlphaFoldDB" id="A0A8S1H6G8"/>
<proteinExistence type="inferred from homology"/>
<feature type="compositionally biased region" description="Basic and acidic residues" evidence="3">
    <location>
        <begin position="204"/>
        <end position="216"/>
    </location>
</feature>
<evidence type="ECO:0000256" key="2">
    <source>
        <dbReference type="SAM" id="Coils"/>
    </source>
</evidence>
<dbReference type="EMBL" id="CAJGYM010000018">
    <property type="protein sequence ID" value="CAD6190883.1"/>
    <property type="molecule type" value="Genomic_DNA"/>
</dbReference>
<feature type="region of interest" description="Disordered" evidence="3">
    <location>
        <begin position="1"/>
        <end position="29"/>
    </location>
</feature>
<dbReference type="InterPro" id="IPR009730">
    <property type="entry name" value="MFAP1_C"/>
</dbReference>
<comment type="similarity">
    <text evidence="1">Belongs to the MFAP1 family.</text>
</comment>
<feature type="compositionally biased region" description="Basic and acidic residues" evidence="3">
    <location>
        <begin position="1"/>
        <end position="15"/>
    </location>
</feature>
<protein>
    <recommendedName>
        <fullName evidence="4">Micro-fibrillar-associated protein 1 C-terminal domain-containing protein</fullName>
    </recommendedName>
</protein>
<evidence type="ECO:0000259" key="4">
    <source>
        <dbReference type="Pfam" id="PF06991"/>
    </source>
</evidence>
<evidence type="ECO:0000313" key="5">
    <source>
        <dbReference type="EMBL" id="CAD6190883.1"/>
    </source>
</evidence>
<feature type="compositionally biased region" description="Acidic residues" evidence="3">
    <location>
        <begin position="217"/>
        <end position="242"/>
    </location>
</feature>
<dbReference type="PANTHER" id="PTHR15327">
    <property type="entry name" value="MICROFIBRIL-ASSOCIATED PROTEIN"/>
    <property type="match status" value="1"/>
</dbReference>
<dbReference type="Pfam" id="PF06991">
    <property type="entry name" value="MFAP1"/>
    <property type="match status" value="1"/>
</dbReference>
<keyword evidence="2" id="KW-0175">Coiled coil</keyword>
<gene>
    <name evidence="5" type="ORF">CAUJ_LOCUS6802</name>
</gene>
<accession>A0A8S1H6G8</accession>
<name>A0A8S1H6G8_9PELO</name>
<comment type="caution">
    <text evidence="5">The sequence shown here is derived from an EMBL/GenBank/DDBJ whole genome shotgun (WGS) entry which is preliminary data.</text>
</comment>
<feature type="region of interest" description="Disordered" evidence="3">
    <location>
        <begin position="51"/>
        <end position="190"/>
    </location>
</feature>
<dbReference type="InterPro" id="IPR033194">
    <property type="entry name" value="MFAP1"/>
</dbReference>
<sequence>MGDFVPHFEQRESDARSFGPSRLPTLGAIPVKNDKGQIVMQKVKVQRYVAGKVPDFANDSDEESDDEPVKKEEKFERTRRDRDDDRKRDRDRHRGRDDDRYSRRDRDNYEEDRRRDNRGREDRQGPSRGAGPSRVVEQPEILGRQDDSDEDEGKIEERRQRARMRRMELNEENEMRKQEEDEQSDEEDFERRRRLLREKAIKREAELSSKKEVKEELGEEEEGDDEEEEETSEEEESEDEDDPVPRLKPVFVRKKDRITLQEAEKEKQLEEMRKLEEEKRMEERKRESVKLVEQVLREEEEMEKRKEEDKVDLSSVPTDDESENMAYELWKLREMKRLKRNRDEREAYAKEKAELEKIHNMTEEERLKYLKANPRVVTNKQDKGKYKFLQKYFHRGAFFLDEEDEVLTRNFAEATNDDVFDKTVLPKVMQVKNFGKASRTKYTHLTEEDTTEHQGVWASQNTLNTQFYNKRAGGTKPVFERPAMKKRKV</sequence>
<feature type="coiled-coil region" evidence="2">
    <location>
        <begin position="338"/>
        <end position="365"/>
    </location>
</feature>
<evidence type="ECO:0000256" key="1">
    <source>
        <dbReference type="ARBA" id="ARBA00008155"/>
    </source>
</evidence>
<feature type="domain" description="Micro-fibrillar-associated protein 1 C-terminal" evidence="4">
    <location>
        <begin position="236"/>
        <end position="450"/>
    </location>
</feature>
<dbReference type="Proteomes" id="UP000835052">
    <property type="component" value="Unassembled WGS sequence"/>
</dbReference>